<dbReference type="InterPro" id="IPR001466">
    <property type="entry name" value="Beta-lactam-related"/>
</dbReference>
<dbReference type="eggNOG" id="COG1680">
    <property type="taxonomic scope" value="Bacteria"/>
</dbReference>
<evidence type="ECO:0000313" key="5">
    <source>
        <dbReference type="Proteomes" id="UP000011058"/>
    </source>
</evidence>
<keyword evidence="1" id="KW-0732">Signal</keyword>
<dbReference type="KEGG" id="fae:FAES_1315"/>
<evidence type="ECO:0000259" key="2">
    <source>
        <dbReference type="Pfam" id="PF00144"/>
    </source>
</evidence>
<organism evidence="4 5">
    <name type="scientific">Fibrella aestuarina BUZ 2</name>
    <dbReference type="NCBI Taxonomy" id="1166018"/>
    <lineage>
        <taxon>Bacteria</taxon>
        <taxon>Pseudomonadati</taxon>
        <taxon>Bacteroidota</taxon>
        <taxon>Cytophagia</taxon>
        <taxon>Cytophagales</taxon>
        <taxon>Spirosomataceae</taxon>
        <taxon>Fibrella</taxon>
    </lineage>
</organism>
<dbReference type="InterPro" id="IPR012338">
    <property type="entry name" value="Beta-lactam/transpept-like"/>
</dbReference>
<feature type="chain" id="PRO_5003629880" evidence="1">
    <location>
        <begin position="20"/>
        <end position="516"/>
    </location>
</feature>
<dbReference type="STRING" id="1166018.FAES_1315"/>
<protein>
    <submittedName>
        <fullName evidence="4">Beta-lactamase</fullName>
        <ecNumber evidence="4">3.5.2.6</ecNumber>
    </submittedName>
</protein>
<dbReference type="PANTHER" id="PTHR46825">
    <property type="entry name" value="D-ALANYL-D-ALANINE-CARBOXYPEPTIDASE/ENDOPEPTIDASE AMPH"/>
    <property type="match status" value="1"/>
</dbReference>
<sequence length="516" mass="57770">MRFSTRFLLYTGTFLTAFAASAMYPALAQSRPSGNAFVRDSLDTYIRRGMADWQIPGLAIAIVKDGKVVVSKGYGVREIGGKEPVDENTLFLIASNTKLFTGTAIANLDAQKKLSLSDKVTKHLPDFQLYDPAATQLVTVRDLLSHHLGTKTFQGDFTFWDTDLPRAEIIRRMRLLKPPGQFRQDYGYCNSGFLTAGELIPKATGQSWEQYVEQTLVRPLGMTNTYMLTQGAESRPNVARPYTSNFGSLQRLPYDQVDNLGPAGSMVSCVKDLSHWLMMQLDSGRFEGKQIVPWAVVQRTRTGTTLVSTRKSSWLPMHFQAYGLGVFQADYAGRQIYWHTGGAFGFVTNTCFVPEEKLAITILTNNDNQSFFEALRYQLLDAYLGVPYTNRSAFLLKDARAEQAQQTKQLADMQARVLKRSPLPLPIAAYVGTFTNELYGTVTIRAVETGLRMSFAHHPGLTAQLDYMDGQTFRLRYSNQAFGIFPLTFTITDGKATGFDLKASDFVEYDAYSFTR</sequence>
<dbReference type="Pfam" id="PF11954">
    <property type="entry name" value="DUF3471"/>
    <property type="match status" value="1"/>
</dbReference>
<feature type="signal peptide" evidence="1">
    <location>
        <begin position="1"/>
        <end position="19"/>
    </location>
</feature>
<dbReference type="Pfam" id="PF00144">
    <property type="entry name" value="Beta-lactamase"/>
    <property type="match status" value="1"/>
</dbReference>
<dbReference type="PANTHER" id="PTHR46825:SF15">
    <property type="entry name" value="BETA-LACTAMASE-RELATED DOMAIN-CONTAINING PROTEIN"/>
    <property type="match status" value="1"/>
</dbReference>
<keyword evidence="4" id="KW-0378">Hydrolase</keyword>
<evidence type="ECO:0000256" key="1">
    <source>
        <dbReference type="SAM" id="SignalP"/>
    </source>
</evidence>
<gene>
    <name evidence="4" type="ORF">FAES_1315</name>
</gene>
<feature type="domain" description="Peptidase S12 Pab87-related C-terminal" evidence="3">
    <location>
        <begin position="421"/>
        <end position="507"/>
    </location>
</feature>
<dbReference type="SUPFAM" id="SSF56601">
    <property type="entry name" value="beta-lactamase/transpeptidase-like"/>
    <property type="match status" value="1"/>
</dbReference>
<evidence type="ECO:0000313" key="4">
    <source>
        <dbReference type="EMBL" id="CCG99325.1"/>
    </source>
</evidence>
<keyword evidence="5" id="KW-1185">Reference proteome</keyword>
<name>I0K5C2_9BACT</name>
<dbReference type="EC" id="3.5.2.6" evidence="4"/>
<dbReference type="EMBL" id="HE796683">
    <property type="protein sequence ID" value="CCG99325.1"/>
    <property type="molecule type" value="Genomic_DNA"/>
</dbReference>
<dbReference type="InterPro" id="IPR050491">
    <property type="entry name" value="AmpC-like"/>
</dbReference>
<feature type="domain" description="Beta-lactamase-related" evidence="2">
    <location>
        <begin position="42"/>
        <end position="379"/>
    </location>
</feature>
<dbReference type="PATRIC" id="fig|1166018.3.peg.3044"/>
<dbReference type="HOGENOM" id="CLU_020027_14_3_10"/>
<dbReference type="GO" id="GO:0008800">
    <property type="term" value="F:beta-lactamase activity"/>
    <property type="evidence" value="ECO:0007669"/>
    <property type="project" value="UniProtKB-EC"/>
</dbReference>
<proteinExistence type="predicted"/>
<dbReference type="Gene3D" id="2.40.128.600">
    <property type="match status" value="1"/>
</dbReference>
<dbReference type="AlphaFoldDB" id="I0K5C2"/>
<dbReference type="RefSeq" id="WP_015330424.1">
    <property type="nucleotide sequence ID" value="NC_020054.1"/>
</dbReference>
<evidence type="ECO:0000259" key="3">
    <source>
        <dbReference type="Pfam" id="PF11954"/>
    </source>
</evidence>
<dbReference type="Gene3D" id="3.40.710.10">
    <property type="entry name" value="DD-peptidase/beta-lactamase superfamily"/>
    <property type="match status" value="1"/>
</dbReference>
<accession>I0K5C2</accession>
<dbReference type="InterPro" id="IPR021860">
    <property type="entry name" value="Peptidase_S12_Pab87-rel_C"/>
</dbReference>
<dbReference type="Proteomes" id="UP000011058">
    <property type="component" value="Chromosome"/>
</dbReference>
<reference evidence="4 5" key="1">
    <citation type="journal article" date="2012" name="J. Bacteriol.">
        <title>Genome Sequence of Fibrella aestuarina BUZ 2T, a Filamentous Marine Bacterium.</title>
        <authorList>
            <person name="Filippini M."/>
            <person name="Qi W."/>
            <person name="Blom J."/>
            <person name="Goesmann A."/>
            <person name="Smits T.H."/>
            <person name="Bagheri H.C."/>
        </authorList>
    </citation>
    <scope>NUCLEOTIDE SEQUENCE [LARGE SCALE GENOMIC DNA]</scope>
    <source>
        <strain evidence="5">BUZ 2T</strain>
    </source>
</reference>